<comment type="caution">
    <text evidence="1">The sequence shown here is derived from an EMBL/GenBank/DDBJ whole genome shotgun (WGS) entry which is preliminary data.</text>
</comment>
<reference evidence="1" key="1">
    <citation type="journal article" date="2020" name="Stud. Mycol.">
        <title>101 Dothideomycetes genomes: a test case for predicting lifestyles and emergence of pathogens.</title>
        <authorList>
            <person name="Haridas S."/>
            <person name="Albert R."/>
            <person name="Binder M."/>
            <person name="Bloem J."/>
            <person name="Labutti K."/>
            <person name="Salamov A."/>
            <person name="Andreopoulos B."/>
            <person name="Baker S."/>
            <person name="Barry K."/>
            <person name="Bills G."/>
            <person name="Bluhm B."/>
            <person name="Cannon C."/>
            <person name="Castanera R."/>
            <person name="Culley D."/>
            <person name="Daum C."/>
            <person name="Ezra D."/>
            <person name="Gonzalez J."/>
            <person name="Henrissat B."/>
            <person name="Kuo A."/>
            <person name="Liang C."/>
            <person name="Lipzen A."/>
            <person name="Lutzoni F."/>
            <person name="Magnuson J."/>
            <person name="Mondo S."/>
            <person name="Nolan M."/>
            <person name="Ohm R."/>
            <person name="Pangilinan J."/>
            <person name="Park H.-J."/>
            <person name="Ramirez L."/>
            <person name="Alfaro M."/>
            <person name="Sun H."/>
            <person name="Tritt A."/>
            <person name="Yoshinaga Y."/>
            <person name="Zwiers L.-H."/>
            <person name="Turgeon B."/>
            <person name="Goodwin S."/>
            <person name="Spatafora J."/>
            <person name="Crous P."/>
            <person name="Grigoriev I."/>
        </authorList>
    </citation>
    <scope>NUCLEOTIDE SEQUENCE</scope>
    <source>
        <strain evidence="1">CBS 260.36</strain>
    </source>
</reference>
<dbReference type="Proteomes" id="UP000799439">
    <property type="component" value="Unassembled WGS sequence"/>
</dbReference>
<protein>
    <submittedName>
        <fullName evidence="1">Uncharacterized protein</fullName>
    </submittedName>
</protein>
<dbReference type="EMBL" id="ML996089">
    <property type="protein sequence ID" value="KAF2150805.1"/>
    <property type="molecule type" value="Genomic_DNA"/>
</dbReference>
<keyword evidence="2" id="KW-1185">Reference proteome</keyword>
<evidence type="ECO:0000313" key="2">
    <source>
        <dbReference type="Proteomes" id="UP000799439"/>
    </source>
</evidence>
<proteinExistence type="predicted"/>
<name>A0A9P4J011_9PEZI</name>
<gene>
    <name evidence="1" type="ORF">K461DRAFT_182664</name>
</gene>
<dbReference type="AlphaFoldDB" id="A0A9P4J011"/>
<sequence length="175" mass="20196">MRSRSERHVLSWRFMNPASLLVFTIETTPQLCITYHALATSLHCDDGREDGSSTLTSCTAVVRQRAFATLLFPTAAITCELPPRLCTADYALAYQHRLQYLADARRSWSSYMNERGVHLSPLFQVIWGIALCLSNDPLSESLHFWIGCSMFMSRMYWDLYSACISHRRFKSTWRK</sequence>
<accession>A0A9P4J011</accession>
<organism evidence="1 2">
    <name type="scientific">Myriangium duriaei CBS 260.36</name>
    <dbReference type="NCBI Taxonomy" id="1168546"/>
    <lineage>
        <taxon>Eukaryota</taxon>
        <taxon>Fungi</taxon>
        <taxon>Dikarya</taxon>
        <taxon>Ascomycota</taxon>
        <taxon>Pezizomycotina</taxon>
        <taxon>Dothideomycetes</taxon>
        <taxon>Dothideomycetidae</taxon>
        <taxon>Myriangiales</taxon>
        <taxon>Myriangiaceae</taxon>
        <taxon>Myriangium</taxon>
    </lineage>
</organism>
<evidence type="ECO:0000313" key="1">
    <source>
        <dbReference type="EMBL" id="KAF2150805.1"/>
    </source>
</evidence>